<protein>
    <submittedName>
        <fullName evidence="4">Vitamin B12-binding protein</fullName>
    </submittedName>
</protein>
<evidence type="ECO:0000256" key="2">
    <source>
        <dbReference type="ARBA" id="ARBA00022729"/>
    </source>
</evidence>
<dbReference type="NCBIfam" id="NF038402">
    <property type="entry name" value="TroA_like"/>
    <property type="match status" value="1"/>
</dbReference>
<feature type="domain" description="Fe/B12 periplasmic-binding" evidence="3">
    <location>
        <begin position="25"/>
        <end position="263"/>
    </location>
</feature>
<evidence type="ECO:0000256" key="1">
    <source>
        <dbReference type="ARBA" id="ARBA00008814"/>
    </source>
</evidence>
<organism evidence="4 5">
    <name type="scientific">Herpetosiphon gulosus</name>
    <dbReference type="NCBI Taxonomy" id="1973496"/>
    <lineage>
        <taxon>Bacteria</taxon>
        <taxon>Bacillati</taxon>
        <taxon>Chloroflexota</taxon>
        <taxon>Chloroflexia</taxon>
        <taxon>Herpetosiphonales</taxon>
        <taxon>Herpetosiphonaceae</taxon>
        <taxon>Herpetosiphon</taxon>
    </lineage>
</organism>
<dbReference type="PANTHER" id="PTHR30535">
    <property type="entry name" value="VITAMIN B12-BINDING PROTEIN"/>
    <property type="match status" value="1"/>
</dbReference>
<gene>
    <name evidence="4" type="primary">btuF_1</name>
    <name evidence="4" type="ORF">Hgul01_00051</name>
</gene>
<keyword evidence="5" id="KW-1185">Reference proteome</keyword>
<dbReference type="Pfam" id="PF01497">
    <property type="entry name" value="Peripla_BP_2"/>
    <property type="match status" value="1"/>
</dbReference>
<evidence type="ECO:0000313" key="5">
    <source>
        <dbReference type="Proteomes" id="UP001428290"/>
    </source>
</evidence>
<sequence length="263" mass="29317">MWYNSLFDITDDLGRLLRFERVPQRIVSLVPSLTEYLFWLGLAEQIVGITDYCIVPAEQVATVPKVRGTKNPNREQIIGLAPDLIIANKEENRQRDIAALEAAGLTIYVSDIESVQQAMITLPKLAGIFGRAEQANWLIAAIQAELALKPTTHQRVATAIWRDPWMWVGQATYAADLLACCGASNCLADPAGRYPRLELAEIAALQPDRILLPDEPYPFSQADADELQGLAARIDCCDGQLLTWYGPRIPLALQTYRRLLQTE</sequence>
<comment type="caution">
    <text evidence="4">The sequence shown here is derived from an EMBL/GenBank/DDBJ whole genome shotgun (WGS) entry which is preliminary data.</text>
</comment>
<dbReference type="PROSITE" id="PS50983">
    <property type="entry name" value="FE_B12_PBP"/>
    <property type="match status" value="1"/>
</dbReference>
<keyword evidence="2" id="KW-0732">Signal</keyword>
<dbReference type="EMBL" id="BAABRU010000001">
    <property type="protein sequence ID" value="GAA5526279.1"/>
    <property type="molecule type" value="Genomic_DNA"/>
</dbReference>
<reference evidence="4 5" key="1">
    <citation type="submission" date="2024-02" db="EMBL/GenBank/DDBJ databases">
        <title>Herpetosiphon gulosus NBRC 112829.</title>
        <authorList>
            <person name="Ichikawa N."/>
            <person name="Katano-Makiyama Y."/>
            <person name="Hidaka K."/>
        </authorList>
    </citation>
    <scope>NUCLEOTIDE SEQUENCE [LARGE SCALE GENOMIC DNA]</scope>
    <source>
        <strain evidence="4 5">NBRC 112829</strain>
    </source>
</reference>
<accession>A0ABP9WSU3</accession>
<proteinExistence type="inferred from homology"/>
<evidence type="ECO:0000313" key="4">
    <source>
        <dbReference type="EMBL" id="GAA5526279.1"/>
    </source>
</evidence>
<dbReference type="InterPro" id="IPR050902">
    <property type="entry name" value="ABC_Transporter_SBP"/>
</dbReference>
<dbReference type="PANTHER" id="PTHR30535:SF35">
    <property type="entry name" value="PERIPLASMIC BINDING PROTEIN"/>
    <property type="match status" value="1"/>
</dbReference>
<dbReference type="InterPro" id="IPR054828">
    <property type="entry name" value="Vit_B12_bind_prot"/>
</dbReference>
<dbReference type="Gene3D" id="3.40.50.1980">
    <property type="entry name" value="Nitrogenase molybdenum iron protein domain"/>
    <property type="match status" value="2"/>
</dbReference>
<comment type="similarity">
    <text evidence="1">Belongs to the bacterial solute-binding protein 8 family.</text>
</comment>
<evidence type="ECO:0000259" key="3">
    <source>
        <dbReference type="PROSITE" id="PS50983"/>
    </source>
</evidence>
<dbReference type="InterPro" id="IPR002491">
    <property type="entry name" value="ABC_transptr_periplasmic_BD"/>
</dbReference>
<dbReference type="Proteomes" id="UP001428290">
    <property type="component" value="Unassembled WGS sequence"/>
</dbReference>
<name>A0ABP9WSU3_9CHLR</name>
<dbReference type="SUPFAM" id="SSF53807">
    <property type="entry name" value="Helical backbone' metal receptor"/>
    <property type="match status" value="1"/>
</dbReference>